<dbReference type="InterPro" id="IPR036388">
    <property type="entry name" value="WH-like_DNA-bd_sf"/>
</dbReference>
<evidence type="ECO:0000256" key="8">
    <source>
        <dbReference type="ARBA" id="ARBA00031615"/>
    </source>
</evidence>
<comment type="function">
    <text evidence="7">Translation factor necessary for the incorporation of selenocysteine into proteins. It probably replaces EF-Tu for the insertion of selenocysteine directed by the UGA codon. SelB binds GTP and GDP.</text>
</comment>
<dbReference type="InterPro" id="IPR004161">
    <property type="entry name" value="EFTu-like_2"/>
</dbReference>
<sequence>MTEEMSLVIGTAGHIDHGKTHLVKALTGVDCDRLSEERKRGITIELGFAPLELPSGRVVSVIDVPGHEKFIRQMVAGASGLDAVLLVVAADEGVMPQTREHLDIIELLGVREGFVVLTKADLVDEEMLELATDDVQDLVKGTFLQDKPILAVSSVTGDNLSAVMDEMDKLVDEVVPRDREGAFFMPIDRSFPVAGFGTVVTGTAYRGRVSQGDDMEILPAELDTRVRSLQVHGSSVDSAEAGQRVAMSLNGLSVDQLNRGDVVCASGVFRASSCLDVGLKVLPGAIEGISHWQRLRVHLGTSDVLARVAFLDRKELLPGEEAVAQLVLEEPVVASICQRFVVRFYSPLRTIGGGEVLSPYGKKARGRRAREEAVARLEALMASDSREDRIAALVDFHERIPFDDLIVQTQETRKGLAEILKDLLKSRGVSVISVGNGIVISDGERVRLEGSILKRLETFHEEHPHQEGEAADRLVNGLFIDEDRKFGRSFVGWMVEGGALISKESLLSLPGFEKEDDQAFQAKVEALKGLCDEAGFQPPVLTDCPKALGMDENEFSRLLTDVRRMGLFSVVDGTFLLSSDVERRLVSALREVDGGITIASVRDITGSSRKFVLPLLEYLDGKGVTRRVGDRRIILGG</sequence>
<evidence type="ECO:0000313" key="10">
    <source>
        <dbReference type="EMBL" id="MCF4141931.1"/>
    </source>
</evidence>
<dbReference type="Pfam" id="PF00009">
    <property type="entry name" value="GTP_EFTU"/>
    <property type="match status" value="1"/>
</dbReference>
<dbReference type="InterPro" id="IPR036390">
    <property type="entry name" value="WH_DNA-bd_sf"/>
</dbReference>
<dbReference type="SUPFAM" id="SSF50447">
    <property type="entry name" value="Translation proteins"/>
    <property type="match status" value="1"/>
</dbReference>
<dbReference type="Pfam" id="PF09106">
    <property type="entry name" value="WHD_2nd_SelB"/>
    <property type="match status" value="1"/>
</dbReference>
<dbReference type="Pfam" id="PF03144">
    <property type="entry name" value="GTP_EFTU_D2"/>
    <property type="match status" value="1"/>
</dbReference>
<evidence type="ECO:0000259" key="9">
    <source>
        <dbReference type="PROSITE" id="PS51722"/>
    </source>
</evidence>
<dbReference type="Proteomes" id="UP001200430">
    <property type="component" value="Unassembled WGS sequence"/>
</dbReference>
<name>A0ABS9ENS9_9BACT</name>
<keyword evidence="5" id="KW-0648">Protein biosynthesis</keyword>
<comment type="subcellular location">
    <subcellularLocation>
        <location evidence="1">Cytoplasm</location>
    </subcellularLocation>
</comment>
<gene>
    <name evidence="10" type="primary">selB</name>
    <name evidence="10" type="ORF">L2W38_03760</name>
</gene>
<evidence type="ECO:0000256" key="5">
    <source>
        <dbReference type="ARBA" id="ARBA00022917"/>
    </source>
</evidence>
<dbReference type="InterPro" id="IPR000795">
    <property type="entry name" value="T_Tr_GTP-bd_dom"/>
</dbReference>
<dbReference type="PRINTS" id="PR00315">
    <property type="entry name" value="ELONGATNFCT"/>
</dbReference>
<dbReference type="Gene3D" id="3.40.50.300">
    <property type="entry name" value="P-loop containing nucleotide triphosphate hydrolases"/>
    <property type="match status" value="1"/>
</dbReference>
<dbReference type="Pfam" id="PF25461">
    <property type="entry name" value="Beta-barrel_SelB"/>
    <property type="match status" value="1"/>
</dbReference>
<dbReference type="PANTHER" id="PTHR43721">
    <property type="entry name" value="ELONGATION FACTOR TU-RELATED"/>
    <property type="match status" value="1"/>
</dbReference>
<dbReference type="Gene3D" id="1.10.10.10">
    <property type="entry name" value="Winged helix-like DNA-binding domain superfamily/Winged helix DNA-binding domain"/>
    <property type="match status" value="1"/>
</dbReference>
<dbReference type="InterPro" id="IPR027417">
    <property type="entry name" value="P-loop_NTPase"/>
</dbReference>
<evidence type="ECO:0000256" key="6">
    <source>
        <dbReference type="ARBA" id="ARBA00023134"/>
    </source>
</evidence>
<dbReference type="NCBIfam" id="TIGR00475">
    <property type="entry name" value="selB"/>
    <property type="match status" value="1"/>
</dbReference>
<dbReference type="Pfam" id="PF09107">
    <property type="entry name" value="WHD_3rd_SelB"/>
    <property type="match status" value="1"/>
</dbReference>
<protein>
    <recommendedName>
        <fullName evidence="2">Selenocysteine-specific elongation factor</fullName>
    </recommendedName>
    <alternativeName>
        <fullName evidence="8">SelB translation factor</fullName>
    </alternativeName>
</protein>
<dbReference type="InterPro" id="IPR004535">
    <property type="entry name" value="Transl_elong_SelB"/>
</dbReference>
<comment type="caution">
    <text evidence="10">The sequence shown here is derived from an EMBL/GenBank/DDBJ whole genome shotgun (WGS) entry which is preliminary data.</text>
</comment>
<dbReference type="PANTHER" id="PTHR43721:SF22">
    <property type="entry name" value="ELONGATION FACTOR TU, MITOCHONDRIAL"/>
    <property type="match status" value="1"/>
</dbReference>
<dbReference type="InterPro" id="IPR009001">
    <property type="entry name" value="Transl_elong_EF1A/Init_IF2_C"/>
</dbReference>
<dbReference type="InterPro" id="IPR057335">
    <property type="entry name" value="Beta-barrel_SelB"/>
</dbReference>
<dbReference type="SUPFAM" id="SSF52540">
    <property type="entry name" value="P-loop containing nucleoside triphosphate hydrolases"/>
    <property type="match status" value="1"/>
</dbReference>
<evidence type="ECO:0000256" key="3">
    <source>
        <dbReference type="ARBA" id="ARBA00022490"/>
    </source>
</evidence>
<dbReference type="InterPro" id="IPR015191">
    <property type="entry name" value="SelB_WHD4"/>
</dbReference>
<reference evidence="10 11" key="1">
    <citation type="submission" date="2022-01" db="EMBL/GenBank/DDBJ databases">
        <title>Dethiosulfovibrio faecalis sp. nov., a novel proteolytic, non-sulfur-reducing bacterium isolated from a marine aquaculture solid waste bioreactor.</title>
        <authorList>
            <person name="Grabowski S."/>
            <person name="Apolinario E."/>
            <person name="Schneider N."/>
            <person name="Marshall C.W."/>
            <person name="Sowers K.R."/>
        </authorList>
    </citation>
    <scope>NUCLEOTIDE SEQUENCE [LARGE SCALE GENOMIC DNA]</scope>
    <source>
        <strain evidence="10 11">DSM 12537</strain>
    </source>
</reference>
<dbReference type="Gene3D" id="2.40.30.10">
    <property type="entry name" value="Translation factors"/>
    <property type="match status" value="1"/>
</dbReference>
<dbReference type="CDD" id="cd03696">
    <property type="entry name" value="SelB_II"/>
    <property type="match status" value="1"/>
</dbReference>
<keyword evidence="3" id="KW-0963">Cytoplasm</keyword>
<evidence type="ECO:0000256" key="1">
    <source>
        <dbReference type="ARBA" id="ARBA00004496"/>
    </source>
</evidence>
<dbReference type="CDD" id="cd04171">
    <property type="entry name" value="SelB"/>
    <property type="match status" value="1"/>
</dbReference>
<dbReference type="InterPro" id="IPR015190">
    <property type="entry name" value="Elong_fac_SelB-wing-hlx_typ-2"/>
</dbReference>
<keyword evidence="10" id="KW-0251">Elongation factor</keyword>
<keyword evidence="6" id="KW-0342">GTP-binding</keyword>
<dbReference type="PROSITE" id="PS51722">
    <property type="entry name" value="G_TR_2"/>
    <property type="match status" value="1"/>
</dbReference>
<dbReference type="PROSITE" id="PS00301">
    <property type="entry name" value="G_TR_1"/>
    <property type="match status" value="1"/>
</dbReference>
<dbReference type="GO" id="GO:0003746">
    <property type="term" value="F:translation elongation factor activity"/>
    <property type="evidence" value="ECO:0007669"/>
    <property type="project" value="UniProtKB-KW"/>
</dbReference>
<feature type="domain" description="Tr-type G" evidence="9">
    <location>
        <begin position="4"/>
        <end position="177"/>
    </location>
</feature>
<keyword evidence="11" id="KW-1185">Reference proteome</keyword>
<evidence type="ECO:0000256" key="7">
    <source>
        <dbReference type="ARBA" id="ARBA00025526"/>
    </source>
</evidence>
<keyword evidence="4" id="KW-0547">Nucleotide-binding</keyword>
<accession>A0ABS9ENS9</accession>
<dbReference type="RefSeq" id="WP_236098693.1">
    <property type="nucleotide sequence ID" value="NZ_JAKGUD010000003.1"/>
</dbReference>
<evidence type="ECO:0000313" key="11">
    <source>
        <dbReference type="Proteomes" id="UP001200430"/>
    </source>
</evidence>
<dbReference type="SUPFAM" id="SSF46785">
    <property type="entry name" value="Winged helix' DNA-binding domain"/>
    <property type="match status" value="2"/>
</dbReference>
<evidence type="ECO:0000256" key="2">
    <source>
        <dbReference type="ARBA" id="ARBA00015953"/>
    </source>
</evidence>
<dbReference type="SUPFAM" id="SSF50465">
    <property type="entry name" value="EF-Tu/eEF-1alpha/eIF2-gamma C-terminal domain"/>
    <property type="match status" value="1"/>
</dbReference>
<evidence type="ECO:0000256" key="4">
    <source>
        <dbReference type="ARBA" id="ARBA00022741"/>
    </source>
</evidence>
<dbReference type="InterPro" id="IPR009000">
    <property type="entry name" value="Transl_B-barrel_sf"/>
</dbReference>
<dbReference type="EMBL" id="JAKGUD010000003">
    <property type="protein sequence ID" value="MCF4141931.1"/>
    <property type="molecule type" value="Genomic_DNA"/>
</dbReference>
<dbReference type="CDD" id="cd15491">
    <property type="entry name" value="selB_III"/>
    <property type="match status" value="1"/>
</dbReference>
<proteinExistence type="predicted"/>
<dbReference type="InterPro" id="IPR031157">
    <property type="entry name" value="G_TR_CS"/>
</dbReference>
<dbReference type="Gene3D" id="1.10.10.2770">
    <property type="match status" value="1"/>
</dbReference>
<organism evidence="10 11">
    <name type="scientific">Dethiosulfovibrio marinus</name>
    <dbReference type="NCBI Taxonomy" id="133532"/>
    <lineage>
        <taxon>Bacteria</taxon>
        <taxon>Thermotogati</taxon>
        <taxon>Synergistota</taxon>
        <taxon>Synergistia</taxon>
        <taxon>Synergistales</taxon>
        <taxon>Dethiosulfovibrionaceae</taxon>
        <taxon>Dethiosulfovibrio</taxon>
    </lineage>
</organism>
<dbReference type="InterPro" id="IPR050055">
    <property type="entry name" value="EF-Tu_GTPase"/>
</dbReference>